<gene>
    <name evidence="2" type="ORF">AWY79_14430</name>
    <name evidence="3" type="ORF">EDC59_11286</name>
</gene>
<evidence type="ECO:0000313" key="3">
    <source>
        <dbReference type="EMBL" id="TDT86577.1"/>
    </source>
</evidence>
<evidence type="ECO:0000256" key="1">
    <source>
        <dbReference type="SAM" id="SignalP"/>
    </source>
</evidence>
<evidence type="ECO:0000313" key="5">
    <source>
        <dbReference type="Proteomes" id="UP000295506"/>
    </source>
</evidence>
<dbReference type="EMBL" id="CP014206">
    <property type="protein sequence ID" value="AMK12222.1"/>
    <property type="molecule type" value="Genomic_DNA"/>
</dbReference>
<reference evidence="2 4" key="1">
    <citation type="journal article" date="2016" name="Front. Microbiol.">
        <title>Genome Sequence of the Piezophilic, Mesophilic Sulfate-Reducing Bacterium Desulfovibrio indicus J2T.</title>
        <authorList>
            <person name="Cao J."/>
            <person name="Maignien L."/>
            <person name="Shao Z."/>
            <person name="Alain K."/>
            <person name="Jebbar M."/>
        </authorList>
    </citation>
    <scope>NUCLEOTIDE SEQUENCE [LARGE SCALE GENOMIC DNA]</scope>
    <source>
        <strain evidence="2 4">J2</strain>
    </source>
</reference>
<dbReference type="PANTHER" id="PTHR38834">
    <property type="entry name" value="PERIPLASMIC SUBSTRATE BINDING PROTEIN FAMILY 3"/>
    <property type="match status" value="1"/>
</dbReference>
<accession>A0A126QQP2</accession>
<dbReference type="Gene3D" id="3.40.190.10">
    <property type="entry name" value="Periplasmic binding protein-like II"/>
    <property type="match status" value="2"/>
</dbReference>
<dbReference type="EMBL" id="SOBK01000012">
    <property type="protein sequence ID" value="TDT86577.1"/>
    <property type="molecule type" value="Genomic_DNA"/>
</dbReference>
<dbReference type="PANTHER" id="PTHR38834:SF3">
    <property type="entry name" value="SOLUTE-BINDING PROTEIN FAMILY 3_N-TERMINAL DOMAIN-CONTAINING PROTEIN"/>
    <property type="match status" value="1"/>
</dbReference>
<feature type="chain" id="PRO_5044548244" evidence="1">
    <location>
        <begin position="29"/>
        <end position="273"/>
    </location>
</feature>
<dbReference type="AlphaFoldDB" id="A0A126QQP2"/>
<dbReference type="Proteomes" id="UP000055611">
    <property type="component" value="Chromosome"/>
</dbReference>
<proteinExistence type="predicted"/>
<dbReference type="OrthoDB" id="8587856at2"/>
<dbReference type="SUPFAM" id="SSF53850">
    <property type="entry name" value="Periplasmic binding protein-like II"/>
    <property type="match status" value="1"/>
</dbReference>
<name>A0A126QQP2_9BACT</name>
<organism evidence="3 5">
    <name type="scientific">Pseudodesulfovibrio indicus</name>
    <dbReference type="NCBI Taxonomy" id="1716143"/>
    <lineage>
        <taxon>Bacteria</taxon>
        <taxon>Pseudomonadati</taxon>
        <taxon>Thermodesulfobacteriota</taxon>
        <taxon>Desulfovibrionia</taxon>
        <taxon>Desulfovibrionales</taxon>
        <taxon>Desulfovibrionaceae</taxon>
    </lineage>
</organism>
<reference evidence="3 5" key="2">
    <citation type="submission" date="2019-03" db="EMBL/GenBank/DDBJ databases">
        <title>Genomic Encyclopedia of Type Strains, Phase IV (KMG-IV): sequencing the most valuable type-strain genomes for metagenomic binning, comparative biology and taxonomic classification.</title>
        <authorList>
            <person name="Goeker M."/>
        </authorList>
    </citation>
    <scope>NUCLEOTIDE SEQUENCE [LARGE SCALE GENOMIC DNA]</scope>
    <source>
        <strain evidence="3 5">DSM 101483</strain>
    </source>
</reference>
<dbReference type="KEGG" id="dej:AWY79_14430"/>
<evidence type="ECO:0000313" key="4">
    <source>
        <dbReference type="Proteomes" id="UP000055611"/>
    </source>
</evidence>
<keyword evidence="1" id="KW-0732">Signal</keyword>
<sequence>MGTFRLKFVLLSLCAAFLALFPARPALGDHVRFYADGLPPYAVLHDDGPPTGFAVELMGLMMHSIGEHFAPSDIKVLPWARAVHEVEIVPSSALIVLAQLPERLGRFKWVGPLDVIHIGAYARRRSGVKVERLEDLKQYSIGMVRNTSPIHILVNALPGIEKNMVMLSGIPAQLRMLREGRVDVIVQALGATERMMGDEGMAAEDYRILYRFEPLTVYFGFNRNTDDELIDRLQSALDNFKKVDASGSSPYSRLREMYLNGISPLDVEGAEGE</sequence>
<dbReference type="Proteomes" id="UP000295506">
    <property type="component" value="Unassembled WGS sequence"/>
</dbReference>
<evidence type="ECO:0000313" key="2">
    <source>
        <dbReference type="EMBL" id="AMK12222.1"/>
    </source>
</evidence>
<protein>
    <submittedName>
        <fullName evidence="3">Polar amino acid transport system substrate-binding protein</fullName>
    </submittedName>
</protein>
<dbReference type="RefSeq" id="WP_066805428.1">
    <property type="nucleotide sequence ID" value="NZ_CP014206.1"/>
</dbReference>
<feature type="signal peptide" evidence="1">
    <location>
        <begin position="1"/>
        <end position="28"/>
    </location>
</feature>
<keyword evidence="4" id="KW-1185">Reference proteome</keyword>